<name>A0A093UQH2_TALMA</name>
<dbReference type="HOGENOM" id="CLU_463876_0_0_1"/>
<feature type="chain" id="PRO_5001888692" evidence="2">
    <location>
        <begin position="19"/>
        <end position="644"/>
    </location>
</feature>
<evidence type="ECO:0000256" key="1">
    <source>
        <dbReference type="SAM" id="MobiDB-lite"/>
    </source>
</evidence>
<protein>
    <submittedName>
        <fullName evidence="3">Uncharacterized protein</fullName>
    </submittedName>
</protein>
<feature type="compositionally biased region" description="Low complexity" evidence="1">
    <location>
        <begin position="353"/>
        <end position="370"/>
    </location>
</feature>
<evidence type="ECO:0000256" key="2">
    <source>
        <dbReference type="SAM" id="SignalP"/>
    </source>
</evidence>
<dbReference type="GO" id="GO:0008061">
    <property type="term" value="F:chitin binding"/>
    <property type="evidence" value="ECO:0007669"/>
    <property type="project" value="InterPro"/>
</dbReference>
<organism evidence="3">
    <name type="scientific">Talaromyces marneffei PM1</name>
    <dbReference type="NCBI Taxonomy" id="1077442"/>
    <lineage>
        <taxon>Eukaryota</taxon>
        <taxon>Fungi</taxon>
        <taxon>Dikarya</taxon>
        <taxon>Ascomycota</taxon>
        <taxon>Pezizomycotina</taxon>
        <taxon>Eurotiomycetes</taxon>
        <taxon>Eurotiomycetidae</taxon>
        <taxon>Eurotiales</taxon>
        <taxon>Trichocomaceae</taxon>
        <taxon>Talaromyces</taxon>
        <taxon>Talaromyces sect. Talaromyces</taxon>
    </lineage>
</organism>
<comment type="caution">
    <text evidence="3">The sequence shown here is derived from an EMBL/GenBank/DDBJ whole genome shotgun (WGS) entry which is preliminary data.</text>
</comment>
<gene>
    <name evidence="3" type="ORF">GQ26_0470090</name>
</gene>
<proteinExistence type="predicted"/>
<dbReference type="InterPro" id="IPR052210">
    <property type="entry name" value="LysM1-like"/>
</dbReference>
<reference key="1">
    <citation type="journal article" date="2014" name="PLoS Genet.">
        <title>Signature Gene Expression Reveals Novel Clues to the Molecular Mechanisms of Dimorphic Transition in Penicillium marneffei.</title>
        <authorList>
            <person name="Yang E."/>
            <person name="Wang G."/>
            <person name="Cai J."/>
            <person name="Woo P.C."/>
            <person name="Lau S.K."/>
            <person name="Yuen K.-Y."/>
            <person name="Chow W.-N."/>
            <person name="Lin X."/>
        </authorList>
    </citation>
    <scope>NUCLEOTIDE SEQUENCE [LARGE SCALE GENOMIC DNA]</scope>
    <source>
        <strain>PM1</strain>
    </source>
</reference>
<dbReference type="eggNOG" id="KOG2806">
    <property type="taxonomic scope" value="Eukaryota"/>
</dbReference>
<dbReference type="EMBL" id="JPOX01000047">
    <property type="protein sequence ID" value="KFX42195.1"/>
    <property type="molecule type" value="Genomic_DNA"/>
</dbReference>
<sequence length="644" mass="67763">MVFTRLVTASLAATLAASYLVAPPETAFPGTVSQCSGWVEGQTGLSCTVVEEALGVTTIDFETWVKETISSSFVDIYEKSYSTRELRMLSDIMARILWSTCELLSGYDYCIQIDFGSTSTVATSTTSSSSPTSTTLVTTTSSTGDGISTPLPIQTGMVSTCDKFYLVVSGDTCQAIANAAPATQPLLPQLLTVPLPTHIFQLVVIGDIPVWYQRPTSGQSSFVHTPSITPPSFPIVVTPVSYASGNYTYFQPPWVAVFGGITSVVNGATLAPTTTTVTPYPHPTTTDNSTDTQMNSKSTIYSSTSTSGGPKTSADSSDSKWKCHLYCHYGCPLCPPGSGGDGGRGGGSDGSGDDSNTQTESSTSSSTSDESAAFTVFAMGTTYFADPLPTTEALDAQEAIASAEADLMQSLYGAEISFAETATNTMVTPTPAATTTSPTGFAYTYTESNGDIVACPTEILVDLNGNTYASTVCVSPTTIGTAAPTYIFTSTQSGGATLGYVSDLVLLEASQSPSTICVALGHCQRRSGADHDSIKDNITPSNIYSGRDSMRDCVWVHEGDKQTCSFTCEWMIDDCTGDCISGYAAKADTGTDFISKPITVSYSAPYGTNTLAAAVWDWSEENCCGGSIPCSCYQVDYYGKFLHC</sequence>
<feature type="region of interest" description="Disordered" evidence="1">
    <location>
        <begin position="272"/>
        <end position="314"/>
    </location>
</feature>
<reference evidence="3" key="2">
    <citation type="journal article" date="2014" name="PLoS Genet.">
        <title>Signature gene expression reveals novel clues to the molecular mechanisms of dimorphic transition in Penicillium marneffei.</title>
        <authorList>
            <person name="Yang E."/>
            <person name="Wang G."/>
            <person name="Cai J."/>
            <person name="Woo P.C."/>
            <person name="Lau S.K."/>
            <person name="Yuen K.-Y."/>
            <person name="Chow W.-N."/>
            <person name="Lin X."/>
        </authorList>
    </citation>
    <scope>NUCLEOTIDE SEQUENCE</scope>
    <source>
        <strain evidence="3">PM1</strain>
    </source>
</reference>
<feature type="region of interest" description="Disordered" evidence="1">
    <location>
        <begin position="340"/>
        <end position="370"/>
    </location>
</feature>
<feature type="compositionally biased region" description="Low complexity" evidence="1">
    <location>
        <begin position="296"/>
        <end position="309"/>
    </location>
</feature>
<dbReference type="PANTHER" id="PTHR34997">
    <property type="entry name" value="AM15"/>
    <property type="match status" value="1"/>
</dbReference>
<keyword evidence="2" id="KW-0732">Signal</keyword>
<feature type="compositionally biased region" description="Low complexity" evidence="1">
    <location>
        <begin position="272"/>
        <end position="286"/>
    </location>
</feature>
<feature type="signal peptide" evidence="2">
    <location>
        <begin position="1"/>
        <end position="18"/>
    </location>
</feature>
<evidence type="ECO:0000313" key="3">
    <source>
        <dbReference type="EMBL" id="KFX42195.1"/>
    </source>
</evidence>
<dbReference type="PANTHER" id="PTHR34997:SF18">
    <property type="entry name" value="LYSM DOMAIN-CONTAINING PROTEIN"/>
    <property type="match status" value="1"/>
</dbReference>
<dbReference type="AlphaFoldDB" id="A0A093UQH2"/>
<accession>A0A093UQH2</accession>
<feature type="compositionally biased region" description="Gly residues" evidence="1">
    <location>
        <begin position="340"/>
        <end position="350"/>
    </location>
</feature>